<protein>
    <recommendedName>
        <fullName evidence="5">Wound-responsive family protein</fullName>
    </recommendedName>
</protein>
<evidence type="ECO:0000313" key="3">
    <source>
        <dbReference type="EMBL" id="WOL08765.1"/>
    </source>
</evidence>
<feature type="chain" id="PRO_5042849192" description="Wound-responsive family protein" evidence="2">
    <location>
        <begin position="21"/>
        <end position="146"/>
    </location>
</feature>
<sequence length="146" mass="15566">MASASKVSFVVAASVAAVEALKDQAGLCRWNYALRSLQQRAKHGDIALFSRATKRSSPSALSKWRKGGEGAAERARRTEESLSKRLGRWKISPSTMLVVVAAYASSTSAGRRGAPRRSMAGRERRHIALAEVEHGGACAKEDAGGV</sequence>
<dbReference type="EMBL" id="CP136894">
    <property type="protein sequence ID" value="WOL08765.1"/>
    <property type="molecule type" value="Genomic_DNA"/>
</dbReference>
<accession>A0AAQ3KJD0</accession>
<dbReference type="Proteomes" id="UP001327560">
    <property type="component" value="Chromosome 5"/>
</dbReference>
<evidence type="ECO:0008006" key="5">
    <source>
        <dbReference type="Google" id="ProtNLM"/>
    </source>
</evidence>
<proteinExistence type="predicted"/>
<keyword evidence="4" id="KW-1185">Reference proteome</keyword>
<keyword evidence="2" id="KW-0732">Signal</keyword>
<reference evidence="3 4" key="1">
    <citation type="submission" date="2023-10" db="EMBL/GenBank/DDBJ databases">
        <title>Chromosome-scale genome assembly provides insights into flower coloration mechanisms of Canna indica.</title>
        <authorList>
            <person name="Li C."/>
        </authorList>
    </citation>
    <scope>NUCLEOTIDE SEQUENCE [LARGE SCALE GENOMIC DNA]</scope>
    <source>
        <tissue evidence="3">Flower</tissue>
    </source>
</reference>
<feature type="compositionally biased region" description="Basic and acidic residues" evidence="1">
    <location>
        <begin position="66"/>
        <end position="83"/>
    </location>
</feature>
<evidence type="ECO:0000313" key="4">
    <source>
        <dbReference type="Proteomes" id="UP001327560"/>
    </source>
</evidence>
<evidence type="ECO:0000256" key="2">
    <source>
        <dbReference type="SAM" id="SignalP"/>
    </source>
</evidence>
<dbReference type="Pfam" id="PF12609">
    <property type="entry name" value="DUF3774"/>
    <property type="match status" value="1"/>
</dbReference>
<dbReference type="AlphaFoldDB" id="A0AAQ3KJD0"/>
<dbReference type="InterPro" id="IPR022251">
    <property type="entry name" value="DUF3774_wound-induced"/>
</dbReference>
<name>A0AAQ3KJD0_9LILI</name>
<feature type="signal peptide" evidence="2">
    <location>
        <begin position="1"/>
        <end position="20"/>
    </location>
</feature>
<dbReference type="PANTHER" id="PTHR33090">
    <property type="entry name" value="DUF3774 DOMAIN PROTEIN-RELATED"/>
    <property type="match status" value="1"/>
</dbReference>
<gene>
    <name evidence="3" type="ORF">Cni_G17518</name>
</gene>
<organism evidence="3 4">
    <name type="scientific">Canna indica</name>
    <name type="common">Indian-shot</name>
    <dbReference type="NCBI Taxonomy" id="4628"/>
    <lineage>
        <taxon>Eukaryota</taxon>
        <taxon>Viridiplantae</taxon>
        <taxon>Streptophyta</taxon>
        <taxon>Embryophyta</taxon>
        <taxon>Tracheophyta</taxon>
        <taxon>Spermatophyta</taxon>
        <taxon>Magnoliopsida</taxon>
        <taxon>Liliopsida</taxon>
        <taxon>Zingiberales</taxon>
        <taxon>Cannaceae</taxon>
        <taxon>Canna</taxon>
    </lineage>
</organism>
<feature type="region of interest" description="Disordered" evidence="1">
    <location>
        <begin position="54"/>
        <end position="83"/>
    </location>
</feature>
<evidence type="ECO:0000256" key="1">
    <source>
        <dbReference type="SAM" id="MobiDB-lite"/>
    </source>
</evidence>